<feature type="domain" description="VHS" evidence="2">
    <location>
        <begin position="34"/>
        <end position="164"/>
    </location>
</feature>
<dbReference type="InterPro" id="IPR044103">
    <property type="entry name" value="GAT_LSB5"/>
</dbReference>
<dbReference type="Proteomes" id="UP000322225">
    <property type="component" value="Chromosome 7"/>
</dbReference>
<dbReference type="GeneID" id="43589337"/>
<feature type="compositionally biased region" description="Basic and acidic residues" evidence="1">
    <location>
        <begin position="422"/>
        <end position="442"/>
    </location>
</feature>
<proteinExistence type="predicted"/>
<dbReference type="RefSeq" id="XP_031860429.2">
    <property type="nucleotide sequence ID" value="XM_032005195.2"/>
</dbReference>
<dbReference type="GO" id="GO:0030479">
    <property type="term" value="C:actin cortical patch"/>
    <property type="evidence" value="ECO:0007669"/>
    <property type="project" value="TreeGrafter"/>
</dbReference>
<dbReference type="GO" id="GO:0006897">
    <property type="term" value="P:endocytosis"/>
    <property type="evidence" value="ECO:0007669"/>
    <property type="project" value="InterPro"/>
</dbReference>
<feature type="compositionally biased region" description="Low complexity" evidence="1">
    <location>
        <begin position="452"/>
        <end position="462"/>
    </location>
</feature>
<organism evidence="3 4">
    <name type="scientific">Kwoniella shandongensis</name>
    <dbReference type="NCBI Taxonomy" id="1734106"/>
    <lineage>
        <taxon>Eukaryota</taxon>
        <taxon>Fungi</taxon>
        <taxon>Dikarya</taxon>
        <taxon>Basidiomycota</taxon>
        <taxon>Agaricomycotina</taxon>
        <taxon>Tremellomycetes</taxon>
        <taxon>Tremellales</taxon>
        <taxon>Cryptococcaceae</taxon>
        <taxon>Kwoniella</taxon>
    </lineage>
</organism>
<dbReference type="GO" id="GO:0007034">
    <property type="term" value="P:vacuolar transport"/>
    <property type="evidence" value="ECO:0007669"/>
    <property type="project" value="UniProtKB-ARBA"/>
</dbReference>
<evidence type="ECO:0000313" key="3">
    <source>
        <dbReference type="EMBL" id="WWD19613.1"/>
    </source>
</evidence>
<dbReference type="PROSITE" id="PS50179">
    <property type="entry name" value="VHS"/>
    <property type="match status" value="1"/>
</dbReference>
<reference evidence="3" key="2">
    <citation type="submission" date="2024-01" db="EMBL/GenBank/DDBJ databases">
        <title>Comparative genomics of Cryptococcus and Kwoniella reveals pathogenesis evolution and contrasting modes of karyotype evolution via chromosome fusion or intercentromeric recombination.</title>
        <authorList>
            <person name="Coelho M.A."/>
            <person name="David-Palma M."/>
            <person name="Shea T."/>
            <person name="Bowers K."/>
            <person name="McGinley-Smith S."/>
            <person name="Mohammad A.W."/>
            <person name="Gnirke A."/>
            <person name="Yurkov A.M."/>
            <person name="Nowrousian M."/>
            <person name="Sun S."/>
            <person name="Cuomo C.A."/>
            <person name="Heitman J."/>
        </authorList>
    </citation>
    <scope>NUCLEOTIDE SEQUENCE</scope>
    <source>
        <strain evidence="3">CBS 12478</strain>
    </source>
</reference>
<dbReference type="SUPFAM" id="SSF48464">
    <property type="entry name" value="ENTH/VHS domain"/>
    <property type="match status" value="1"/>
</dbReference>
<dbReference type="PANTHER" id="PTHR47789:SF1">
    <property type="entry name" value="LAS SEVENTEEN-BINDING PROTEIN 5"/>
    <property type="match status" value="1"/>
</dbReference>
<dbReference type="CDD" id="cd14232">
    <property type="entry name" value="GAT_LSB5"/>
    <property type="match status" value="1"/>
</dbReference>
<dbReference type="GO" id="GO:0051666">
    <property type="term" value="P:actin cortical patch localization"/>
    <property type="evidence" value="ECO:0007669"/>
    <property type="project" value="TreeGrafter"/>
</dbReference>
<feature type="compositionally biased region" description="Polar residues" evidence="1">
    <location>
        <begin position="581"/>
        <end position="590"/>
    </location>
</feature>
<dbReference type="EMBL" id="CP144057">
    <property type="protein sequence ID" value="WWD19613.1"/>
    <property type="molecule type" value="Genomic_DNA"/>
</dbReference>
<feature type="compositionally biased region" description="Low complexity" evidence="1">
    <location>
        <begin position="177"/>
        <end position="187"/>
    </location>
</feature>
<dbReference type="GO" id="GO:0007015">
    <property type="term" value="P:actin filament organization"/>
    <property type="evidence" value="ECO:0007669"/>
    <property type="project" value="InterPro"/>
</dbReference>
<dbReference type="InterPro" id="IPR002014">
    <property type="entry name" value="VHS_dom"/>
</dbReference>
<protein>
    <recommendedName>
        <fullName evidence="2">VHS domain-containing protein</fullName>
    </recommendedName>
</protein>
<gene>
    <name evidence="3" type="ORF">CI109_104075</name>
</gene>
<accession>A0AAJ8MXQ9</accession>
<evidence type="ECO:0000259" key="2">
    <source>
        <dbReference type="PROSITE" id="PS50179"/>
    </source>
</evidence>
<dbReference type="Pfam" id="PF00790">
    <property type="entry name" value="VHS"/>
    <property type="match status" value="1"/>
</dbReference>
<dbReference type="SMART" id="SM00288">
    <property type="entry name" value="VHS"/>
    <property type="match status" value="1"/>
</dbReference>
<dbReference type="AlphaFoldDB" id="A0AAJ8MXQ9"/>
<dbReference type="SUPFAM" id="SSF89009">
    <property type="entry name" value="GAT-like domain"/>
    <property type="match status" value="1"/>
</dbReference>
<dbReference type="CDD" id="cd16980">
    <property type="entry name" value="VHS_Lsb5"/>
    <property type="match status" value="1"/>
</dbReference>
<dbReference type="GO" id="GO:0043130">
    <property type="term" value="F:ubiquitin binding"/>
    <property type="evidence" value="ECO:0007669"/>
    <property type="project" value="InterPro"/>
</dbReference>
<evidence type="ECO:0000256" key="1">
    <source>
        <dbReference type="SAM" id="MobiDB-lite"/>
    </source>
</evidence>
<reference evidence="3" key="1">
    <citation type="submission" date="2017-08" db="EMBL/GenBank/DDBJ databases">
        <authorList>
            <person name="Cuomo C."/>
            <person name="Billmyre B."/>
            <person name="Heitman J."/>
        </authorList>
    </citation>
    <scope>NUCLEOTIDE SEQUENCE</scope>
    <source>
        <strain evidence="3">CBS 12478</strain>
    </source>
</reference>
<feature type="region of interest" description="Disordered" evidence="1">
    <location>
        <begin position="263"/>
        <end position="295"/>
    </location>
</feature>
<evidence type="ECO:0000313" key="4">
    <source>
        <dbReference type="Proteomes" id="UP000322225"/>
    </source>
</evidence>
<dbReference type="PANTHER" id="PTHR47789">
    <property type="entry name" value="LAS SEVENTEEN-BINDING PROTEIN 5"/>
    <property type="match status" value="1"/>
</dbReference>
<name>A0AAJ8MXQ9_9TREE</name>
<dbReference type="GO" id="GO:0035091">
    <property type="term" value="F:phosphatidylinositol binding"/>
    <property type="evidence" value="ECO:0007669"/>
    <property type="project" value="InterPro"/>
</dbReference>
<feature type="region of interest" description="Disordered" evidence="1">
    <location>
        <begin position="389"/>
        <end position="590"/>
    </location>
</feature>
<dbReference type="InterPro" id="IPR008942">
    <property type="entry name" value="ENTH_VHS"/>
</dbReference>
<sequence>MSSAGRYLKSAMSIVTHLEEGKPHSSITDWVEVLSSDRYEELSLDGIPELVESVNIQGYQGTTEAARAIRKKLKYGNVHRQLRALVILRALTENAGKGFQLGWANQQLMERIKEMAHDSLLDPKVKKRLILTFHAWSLHYADEPRMTEVAGLYKKFGGAGPGVKKPTSVPSAPLKQSSTSSTTSSSTANRGGFDDDLFSHDWAPAPGKRGPDTYTDLAAAKADAEERKRDREARLLIEAREAEVERKEREFKRKQDMAALEARRQKEAAEEAERRRIAKEDAKKKGSQPKRPPFNFEKEKPAIMVAVANAIQCANNLVNSCRLVNREVENVTESPKVQDNLDKAKAARRAIIRYIQVVTNEEFVGTLLDANERVVESIQLYDRLSKPAVLDSDSEDETPASKDTSNPAEVEALSRRLQAQKLEADRTGELDKLRERQKKESARQQQRRAQRPSRQASSSAYADDLQDLDFGSGIPAGGKGLPPPMRPDSDDDSLNQGSLSDFSDYDSSDAEWQAAHGRSAANSRRPSVAAPAKKASRDYANLDDDYGQGKSGLLDPNDPFGDPFADEGDTPMQEKQRMQCEWSSTRSVVK</sequence>
<feature type="region of interest" description="Disordered" evidence="1">
    <location>
        <begin position="160"/>
        <end position="214"/>
    </location>
</feature>
<dbReference type="Gene3D" id="1.25.40.90">
    <property type="match status" value="1"/>
</dbReference>
<feature type="compositionally biased region" description="Basic and acidic residues" evidence="1">
    <location>
        <begin position="263"/>
        <end position="284"/>
    </location>
</feature>
<dbReference type="KEGG" id="ksn:43589337"/>
<dbReference type="InterPro" id="IPR045007">
    <property type="entry name" value="LSB5"/>
</dbReference>
<keyword evidence="4" id="KW-1185">Reference proteome</keyword>